<comment type="catalytic activity">
    <reaction evidence="3">
        <text>guanosine + phosphate = alpha-D-ribose 1-phosphate + guanine</text>
        <dbReference type="Rhea" id="RHEA:13233"/>
        <dbReference type="ChEBI" id="CHEBI:16235"/>
        <dbReference type="ChEBI" id="CHEBI:16750"/>
        <dbReference type="ChEBI" id="CHEBI:43474"/>
        <dbReference type="ChEBI" id="CHEBI:57720"/>
        <dbReference type="EC" id="2.4.2.1"/>
    </reaction>
</comment>
<evidence type="ECO:0000256" key="1">
    <source>
        <dbReference type="ARBA" id="ARBA00022676"/>
    </source>
</evidence>
<comment type="catalytic activity">
    <reaction evidence="3">
        <text>xanthosine + phosphate = alpha-D-ribose 1-phosphate + xanthine</text>
        <dbReference type="Rhea" id="RHEA:27638"/>
        <dbReference type="ChEBI" id="CHEBI:17712"/>
        <dbReference type="ChEBI" id="CHEBI:18107"/>
        <dbReference type="ChEBI" id="CHEBI:43474"/>
        <dbReference type="ChEBI" id="CHEBI:57720"/>
        <dbReference type="EC" id="2.4.2.1"/>
    </reaction>
</comment>
<comment type="similarity">
    <text evidence="3">Belongs to the nucleoside phosphorylase PpnP family.</text>
</comment>
<dbReference type="Gene3D" id="2.60.120.10">
    <property type="entry name" value="Jelly Rolls"/>
    <property type="match status" value="1"/>
</dbReference>
<evidence type="ECO:0000313" key="5">
    <source>
        <dbReference type="Proteomes" id="UP000585721"/>
    </source>
</evidence>
<dbReference type="RefSeq" id="WP_188027515.1">
    <property type="nucleotide sequence ID" value="NZ_JACHGR010000010.1"/>
</dbReference>
<dbReference type="PANTHER" id="PTHR36540:SF1">
    <property type="entry name" value="PYRIMIDINE_PURINE NUCLEOSIDE PHOSPHORYLASE"/>
    <property type="match status" value="1"/>
</dbReference>
<keyword evidence="2 3" id="KW-0808">Transferase</keyword>
<evidence type="ECO:0000313" key="4">
    <source>
        <dbReference type="EMBL" id="MBB6056794.1"/>
    </source>
</evidence>
<dbReference type="PANTHER" id="PTHR36540">
    <property type="entry name" value="PYRIMIDINE/PURINE NUCLEOSIDE PHOSPHORYLASE"/>
    <property type="match status" value="1"/>
</dbReference>
<comment type="catalytic activity">
    <reaction evidence="3">
        <text>thymidine + phosphate = 2-deoxy-alpha-D-ribose 1-phosphate + thymine</text>
        <dbReference type="Rhea" id="RHEA:16037"/>
        <dbReference type="ChEBI" id="CHEBI:17748"/>
        <dbReference type="ChEBI" id="CHEBI:17821"/>
        <dbReference type="ChEBI" id="CHEBI:43474"/>
        <dbReference type="ChEBI" id="CHEBI:57259"/>
        <dbReference type="EC" id="2.4.2.2"/>
    </reaction>
</comment>
<dbReference type="EC" id="2.4.2.2" evidence="3"/>
<comment type="caution">
    <text evidence="4">The sequence shown here is derived from an EMBL/GenBank/DDBJ whole genome shotgun (WGS) entry which is preliminary data.</text>
</comment>
<protein>
    <recommendedName>
        <fullName evidence="3">Pyrimidine/purine nucleoside phosphorylase</fullName>
        <ecNumber evidence="3">2.4.2.1</ecNumber>
        <ecNumber evidence="3">2.4.2.2</ecNumber>
    </recommendedName>
    <alternativeName>
        <fullName evidence="3">Adenosine phosphorylase</fullName>
    </alternativeName>
    <alternativeName>
        <fullName evidence="3">Cytidine phosphorylase</fullName>
    </alternativeName>
    <alternativeName>
        <fullName evidence="3">Guanosine phosphorylase</fullName>
    </alternativeName>
    <alternativeName>
        <fullName evidence="3">Inosine phosphorylase</fullName>
    </alternativeName>
    <alternativeName>
        <fullName evidence="3">Thymidine phosphorylase</fullName>
    </alternativeName>
    <alternativeName>
        <fullName evidence="3">Uridine phosphorylase</fullName>
    </alternativeName>
    <alternativeName>
        <fullName evidence="3">Xanthosine phosphorylase</fullName>
    </alternativeName>
</protein>
<proteinExistence type="inferred from homology"/>
<dbReference type="EC" id="2.4.2.1" evidence="3"/>
<dbReference type="SUPFAM" id="SSF51182">
    <property type="entry name" value="RmlC-like cupins"/>
    <property type="match status" value="1"/>
</dbReference>
<keyword evidence="1 3" id="KW-0328">Glycosyltransferase</keyword>
<dbReference type="GO" id="GO:0005829">
    <property type="term" value="C:cytosol"/>
    <property type="evidence" value="ECO:0007669"/>
    <property type="project" value="TreeGrafter"/>
</dbReference>
<evidence type="ECO:0000256" key="3">
    <source>
        <dbReference type="HAMAP-Rule" id="MF_01537"/>
    </source>
</evidence>
<dbReference type="InterPro" id="IPR009664">
    <property type="entry name" value="Ppnp"/>
</dbReference>
<comment type="catalytic activity">
    <reaction evidence="3">
        <text>inosine + phosphate = alpha-D-ribose 1-phosphate + hypoxanthine</text>
        <dbReference type="Rhea" id="RHEA:27646"/>
        <dbReference type="ChEBI" id="CHEBI:17368"/>
        <dbReference type="ChEBI" id="CHEBI:17596"/>
        <dbReference type="ChEBI" id="CHEBI:43474"/>
        <dbReference type="ChEBI" id="CHEBI:57720"/>
        <dbReference type="EC" id="2.4.2.1"/>
    </reaction>
</comment>
<dbReference type="AlphaFoldDB" id="A0A841GCB5"/>
<name>A0A841GCB5_9GAMM</name>
<dbReference type="InterPro" id="IPR014710">
    <property type="entry name" value="RmlC-like_jellyroll"/>
</dbReference>
<dbReference type="EMBL" id="JACHGR010000010">
    <property type="protein sequence ID" value="MBB6056794.1"/>
    <property type="molecule type" value="Genomic_DNA"/>
</dbReference>
<organism evidence="4 5">
    <name type="scientific">Tolumonas osonensis</name>
    <dbReference type="NCBI Taxonomy" id="675874"/>
    <lineage>
        <taxon>Bacteria</taxon>
        <taxon>Pseudomonadati</taxon>
        <taxon>Pseudomonadota</taxon>
        <taxon>Gammaproteobacteria</taxon>
        <taxon>Aeromonadales</taxon>
        <taxon>Aeromonadaceae</taxon>
        <taxon>Tolumonas</taxon>
    </lineage>
</organism>
<dbReference type="FunFam" id="2.60.120.10:FF:000016">
    <property type="entry name" value="Pyrimidine/purine nucleoside phosphorylase"/>
    <property type="match status" value="1"/>
</dbReference>
<dbReference type="Pfam" id="PF06865">
    <property type="entry name" value="Ppnp"/>
    <property type="match status" value="1"/>
</dbReference>
<comment type="function">
    <text evidence="3">Catalyzes the phosphorolysis of diverse nucleosides, yielding D-ribose 1-phosphate and the respective free bases. Can use uridine, adenosine, guanosine, cytidine, thymidine, inosine and xanthosine as substrates. Also catalyzes the reverse reactions.</text>
</comment>
<dbReference type="GO" id="GO:0016154">
    <property type="term" value="F:pyrimidine-nucleoside phosphorylase activity"/>
    <property type="evidence" value="ECO:0007669"/>
    <property type="project" value="UniProtKB-UniRule"/>
</dbReference>
<reference evidence="4 5" key="1">
    <citation type="submission" date="2020-08" db="EMBL/GenBank/DDBJ databases">
        <title>Genomic Encyclopedia of Type Strains, Phase IV (KMG-IV): sequencing the most valuable type-strain genomes for metagenomic binning, comparative biology and taxonomic classification.</title>
        <authorList>
            <person name="Goeker M."/>
        </authorList>
    </citation>
    <scope>NUCLEOTIDE SEQUENCE [LARGE SCALE GENOMIC DNA]</scope>
    <source>
        <strain evidence="4 5">DSM 22975</strain>
    </source>
</reference>
<dbReference type="HAMAP" id="MF_01537">
    <property type="entry name" value="Nucleos_phosphorylase_PpnP"/>
    <property type="match status" value="1"/>
</dbReference>
<sequence length="93" mass="10143">MLQVNEYFSGNVKSIGFDNADQRATVGVMAPGEYEFGTGAPELMVVIRGALTVLLPGATEWQTFTAGQEFNVPGNSKFQLKVETDTAYLCEFK</sequence>
<comment type="catalytic activity">
    <reaction evidence="3">
        <text>uridine + phosphate = alpha-D-ribose 1-phosphate + uracil</text>
        <dbReference type="Rhea" id="RHEA:24388"/>
        <dbReference type="ChEBI" id="CHEBI:16704"/>
        <dbReference type="ChEBI" id="CHEBI:17568"/>
        <dbReference type="ChEBI" id="CHEBI:43474"/>
        <dbReference type="ChEBI" id="CHEBI:57720"/>
        <dbReference type="EC" id="2.4.2.2"/>
    </reaction>
</comment>
<comment type="catalytic activity">
    <reaction evidence="3">
        <text>a purine D-ribonucleoside + phosphate = a purine nucleobase + alpha-D-ribose 1-phosphate</text>
        <dbReference type="Rhea" id="RHEA:19805"/>
        <dbReference type="ChEBI" id="CHEBI:26386"/>
        <dbReference type="ChEBI" id="CHEBI:43474"/>
        <dbReference type="ChEBI" id="CHEBI:57720"/>
        <dbReference type="ChEBI" id="CHEBI:142355"/>
        <dbReference type="EC" id="2.4.2.1"/>
    </reaction>
</comment>
<dbReference type="Proteomes" id="UP000585721">
    <property type="component" value="Unassembled WGS sequence"/>
</dbReference>
<comment type="catalytic activity">
    <reaction evidence="3">
        <text>cytidine + phosphate = cytosine + alpha-D-ribose 1-phosphate</text>
        <dbReference type="Rhea" id="RHEA:52540"/>
        <dbReference type="ChEBI" id="CHEBI:16040"/>
        <dbReference type="ChEBI" id="CHEBI:17562"/>
        <dbReference type="ChEBI" id="CHEBI:43474"/>
        <dbReference type="ChEBI" id="CHEBI:57720"/>
        <dbReference type="EC" id="2.4.2.2"/>
    </reaction>
</comment>
<dbReference type="InterPro" id="IPR011051">
    <property type="entry name" value="RmlC_Cupin_sf"/>
</dbReference>
<keyword evidence="5" id="KW-1185">Reference proteome</keyword>
<dbReference type="GO" id="GO:0004731">
    <property type="term" value="F:purine-nucleoside phosphorylase activity"/>
    <property type="evidence" value="ECO:0007669"/>
    <property type="project" value="UniProtKB-UniRule"/>
</dbReference>
<comment type="catalytic activity">
    <reaction evidence="3">
        <text>adenosine + phosphate = alpha-D-ribose 1-phosphate + adenine</text>
        <dbReference type="Rhea" id="RHEA:27642"/>
        <dbReference type="ChEBI" id="CHEBI:16335"/>
        <dbReference type="ChEBI" id="CHEBI:16708"/>
        <dbReference type="ChEBI" id="CHEBI:43474"/>
        <dbReference type="ChEBI" id="CHEBI:57720"/>
        <dbReference type="EC" id="2.4.2.1"/>
    </reaction>
</comment>
<evidence type="ECO:0000256" key="2">
    <source>
        <dbReference type="ARBA" id="ARBA00022679"/>
    </source>
</evidence>
<dbReference type="CDD" id="cd20296">
    <property type="entry name" value="cupin_PpnP-like"/>
    <property type="match status" value="1"/>
</dbReference>
<gene>
    <name evidence="3" type="primary">ppnP</name>
    <name evidence="4" type="ORF">HNR75_002741</name>
</gene>
<accession>A0A841GCB5</accession>